<evidence type="ECO:0000313" key="1">
    <source>
        <dbReference type="EMBL" id="QVI61691.1"/>
    </source>
</evidence>
<organism evidence="1 2">
    <name type="scientific">Cellulomonas wangleii</name>
    <dbReference type="NCBI Taxonomy" id="2816956"/>
    <lineage>
        <taxon>Bacteria</taxon>
        <taxon>Bacillati</taxon>
        <taxon>Actinomycetota</taxon>
        <taxon>Actinomycetes</taxon>
        <taxon>Micrococcales</taxon>
        <taxon>Cellulomonadaceae</taxon>
        <taxon>Cellulomonas</taxon>
    </lineage>
</organism>
<dbReference type="RefSeq" id="WP_207339268.1">
    <property type="nucleotide sequence ID" value="NZ_CP074405.1"/>
</dbReference>
<protein>
    <submittedName>
        <fullName evidence="1">Uncharacterized protein</fullName>
    </submittedName>
</protein>
<dbReference type="EMBL" id="CP074405">
    <property type="protein sequence ID" value="QVI61691.1"/>
    <property type="molecule type" value="Genomic_DNA"/>
</dbReference>
<proteinExistence type="predicted"/>
<gene>
    <name evidence="1" type="ORF">KG103_14700</name>
</gene>
<dbReference type="Proteomes" id="UP000677804">
    <property type="component" value="Chromosome"/>
</dbReference>
<keyword evidence="2" id="KW-1185">Reference proteome</keyword>
<reference evidence="1 2" key="1">
    <citation type="submission" date="2021-05" db="EMBL/GenBank/DDBJ databases">
        <title>Novel species in genus Cellulomonas.</title>
        <authorList>
            <person name="Zhang G."/>
        </authorList>
    </citation>
    <scope>NUCLEOTIDE SEQUENCE [LARGE SCALE GENOMIC DNA]</scope>
    <source>
        <strain evidence="2">zg-ZUI222</strain>
    </source>
</reference>
<evidence type="ECO:0000313" key="2">
    <source>
        <dbReference type="Proteomes" id="UP000677804"/>
    </source>
</evidence>
<accession>A0ABX8D5F1</accession>
<sequence>MSTVVALTVGDVRRDGERALAIALGLVRRTIPPLHLPALEQRMVAGGSPLEASGWAGAGTPAARRR</sequence>
<name>A0ABX8D5F1_9CELL</name>